<accession>A0A1G9W5X7</accession>
<dbReference type="EMBL" id="FNGS01000009">
    <property type="protein sequence ID" value="SDM79928.1"/>
    <property type="molecule type" value="Genomic_DNA"/>
</dbReference>
<evidence type="ECO:0000313" key="1">
    <source>
        <dbReference type="EMBL" id="SDM79928.1"/>
    </source>
</evidence>
<name>A0A1G9W5X7_9BACT</name>
<dbReference type="RefSeq" id="WP_093207691.1">
    <property type="nucleotide sequence ID" value="NZ_FNGS01000009.1"/>
</dbReference>
<dbReference type="Proteomes" id="UP000198901">
    <property type="component" value="Unassembled WGS sequence"/>
</dbReference>
<gene>
    <name evidence="1" type="ORF">SAMN04488090_4263</name>
</gene>
<evidence type="ECO:0000313" key="2">
    <source>
        <dbReference type="Proteomes" id="UP000198901"/>
    </source>
</evidence>
<proteinExistence type="predicted"/>
<reference evidence="1 2" key="1">
    <citation type="submission" date="2016-10" db="EMBL/GenBank/DDBJ databases">
        <authorList>
            <person name="de Groot N.N."/>
        </authorList>
    </citation>
    <scope>NUCLEOTIDE SEQUENCE [LARGE SCALE GENOMIC DNA]</scope>
    <source>
        <strain evidence="1 2">DSM 21668</strain>
    </source>
</reference>
<dbReference type="OrthoDB" id="965194at2"/>
<protein>
    <submittedName>
        <fullName evidence="1">Uncharacterized protein</fullName>
    </submittedName>
</protein>
<organism evidence="1 2">
    <name type="scientific">Siphonobacter aquaeclarae</name>
    <dbReference type="NCBI Taxonomy" id="563176"/>
    <lineage>
        <taxon>Bacteria</taxon>
        <taxon>Pseudomonadati</taxon>
        <taxon>Bacteroidota</taxon>
        <taxon>Cytophagia</taxon>
        <taxon>Cytophagales</taxon>
        <taxon>Cytophagaceae</taxon>
        <taxon>Siphonobacter</taxon>
    </lineage>
</organism>
<dbReference type="AlphaFoldDB" id="A0A1G9W5X7"/>
<dbReference type="STRING" id="563176.SAMN04488090_4263"/>
<sequence length="173" mass="18014">MMNLLLSFLLLLPSGQPECSCSTFEGGSRITVTLTGGANAGTYTVSTPKTTCSKGLTGPASFGNQYSEKGKSDAEFSSLQLIVDDASAAGTGTDKFYVKVAFGKVLVGRKYEINGSSNPMAGAKTGKGTLSLKEGGGKKTVTLEGETADGVKIRVTLECFKTLVNRNGTYVEE</sequence>
<keyword evidence="2" id="KW-1185">Reference proteome</keyword>